<name>A0A9Q3F3M3_9BASI</name>
<feature type="compositionally biased region" description="Acidic residues" evidence="1">
    <location>
        <begin position="22"/>
        <end position="31"/>
    </location>
</feature>
<evidence type="ECO:0000313" key="3">
    <source>
        <dbReference type="Proteomes" id="UP000765509"/>
    </source>
</evidence>
<feature type="region of interest" description="Disordered" evidence="1">
    <location>
        <begin position="1"/>
        <end position="125"/>
    </location>
</feature>
<feature type="compositionally biased region" description="Polar residues" evidence="1">
    <location>
        <begin position="1"/>
        <end position="13"/>
    </location>
</feature>
<comment type="caution">
    <text evidence="2">The sequence shown here is derived from an EMBL/GenBank/DDBJ whole genome shotgun (WGS) entry which is preliminary data.</text>
</comment>
<dbReference type="EMBL" id="AVOT02038363">
    <property type="protein sequence ID" value="MBW0533221.1"/>
    <property type="molecule type" value="Genomic_DNA"/>
</dbReference>
<accession>A0A9Q3F3M3</accession>
<dbReference type="Proteomes" id="UP000765509">
    <property type="component" value="Unassembled WGS sequence"/>
</dbReference>
<proteinExistence type="predicted"/>
<protein>
    <submittedName>
        <fullName evidence="2">Uncharacterized protein</fullName>
    </submittedName>
</protein>
<gene>
    <name evidence="2" type="ORF">O181_072936</name>
</gene>
<dbReference type="AlphaFoldDB" id="A0A9Q3F3M3"/>
<organism evidence="2 3">
    <name type="scientific">Austropuccinia psidii MF-1</name>
    <dbReference type="NCBI Taxonomy" id="1389203"/>
    <lineage>
        <taxon>Eukaryota</taxon>
        <taxon>Fungi</taxon>
        <taxon>Dikarya</taxon>
        <taxon>Basidiomycota</taxon>
        <taxon>Pucciniomycotina</taxon>
        <taxon>Pucciniomycetes</taxon>
        <taxon>Pucciniales</taxon>
        <taxon>Sphaerophragmiaceae</taxon>
        <taxon>Austropuccinia</taxon>
    </lineage>
</organism>
<feature type="compositionally biased region" description="Basic and acidic residues" evidence="1">
    <location>
        <begin position="80"/>
        <end position="90"/>
    </location>
</feature>
<keyword evidence="3" id="KW-1185">Reference proteome</keyword>
<feature type="compositionally biased region" description="Polar residues" evidence="1">
    <location>
        <begin position="46"/>
        <end position="58"/>
    </location>
</feature>
<evidence type="ECO:0000313" key="2">
    <source>
        <dbReference type="EMBL" id="MBW0533221.1"/>
    </source>
</evidence>
<sequence length="293" mass="33408">MYTSGTLESQGTSQRKKKACEEPEDLEEDTLDTVKPQPTGLEGYGLSSSAPPTPQSSLPMEHGQQEVQSSIWLGRTCSKLPEDMSQRDTLQRSYGNHQRMESHQAVQTPGGEGNQDKGESSHYPSYRRTIEPYRAYYYSFRLTRSRTAQLSIGFTPFRHQQISGQEPPFFTIQGNFQEKTRIQGQKHDFFHPKSERVRPNDPEAFGLGERSTQEPEIVLNTSQISSPNHRKITPTQNEHSVVTPESNLNSDALWLQMSQYAEKTQKRLSETQESHLRMEKLTASMDKIVKTLQ</sequence>
<dbReference type="OrthoDB" id="2157866at2759"/>
<reference evidence="2" key="1">
    <citation type="submission" date="2021-03" db="EMBL/GenBank/DDBJ databases">
        <title>Draft genome sequence of rust myrtle Austropuccinia psidii MF-1, a brazilian biotype.</title>
        <authorList>
            <person name="Quecine M.C."/>
            <person name="Pachon D.M.R."/>
            <person name="Bonatelli M.L."/>
            <person name="Correr F.H."/>
            <person name="Franceschini L.M."/>
            <person name="Leite T.F."/>
            <person name="Margarido G.R.A."/>
            <person name="Almeida C.A."/>
            <person name="Ferrarezi J.A."/>
            <person name="Labate C.A."/>
        </authorList>
    </citation>
    <scope>NUCLEOTIDE SEQUENCE</scope>
    <source>
        <strain evidence="2">MF-1</strain>
    </source>
</reference>
<evidence type="ECO:0000256" key="1">
    <source>
        <dbReference type="SAM" id="MobiDB-lite"/>
    </source>
</evidence>